<reference evidence="8" key="1">
    <citation type="submission" date="2016-10" db="EMBL/GenBank/DDBJ databases">
        <authorList>
            <person name="Varghese N."/>
            <person name="Submissions S."/>
        </authorList>
    </citation>
    <scope>NUCLEOTIDE SEQUENCE [LARGE SCALE GENOMIC DNA]</scope>
    <source>
        <strain evidence="8">CGMCC 4.2126</strain>
    </source>
</reference>
<protein>
    <submittedName>
        <fullName evidence="7">Transcriptional regulator, TetR family</fullName>
    </submittedName>
</protein>
<accession>A0A1I3ZMN2</accession>
<keyword evidence="4" id="KW-0804">Transcription</keyword>
<dbReference type="Proteomes" id="UP000199111">
    <property type="component" value="Unassembled WGS sequence"/>
</dbReference>
<keyword evidence="3 5" id="KW-0238">DNA-binding</keyword>
<gene>
    <name evidence="7" type="ORF">SAMN05216275_125100</name>
</gene>
<evidence type="ECO:0000313" key="7">
    <source>
        <dbReference type="EMBL" id="SFK45374.1"/>
    </source>
</evidence>
<feature type="DNA-binding region" description="H-T-H motif" evidence="5">
    <location>
        <begin position="30"/>
        <end position="49"/>
    </location>
</feature>
<keyword evidence="8" id="KW-1185">Reference proteome</keyword>
<dbReference type="GeneID" id="96301580"/>
<dbReference type="PROSITE" id="PS50977">
    <property type="entry name" value="HTH_TETR_2"/>
    <property type="match status" value="1"/>
</dbReference>
<dbReference type="PANTHER" id="PTHR30055">
    <property type="entry name" value="HTH-TYPE TRANSCRIPTIONAL REGULATOR RUTR"/>
    <property type="match status" value="1"/>
</dbReference>
<dbReference type="InterPro" id="IPR009057">
    <property type="entry name" value="Homeodomain-like_sf"/>
</dbReference>
<dbReference type="InterPro" id="IPR050109">
    <property type="entry name" value="HTH-type_TetR-like_transc_reg"/>
</dbReference>
<dbReference type="AlphaFoldDB" id="A0A1I3ZMN2"/>
<sequence length="200" mass="22162">MARGFGRLRRDDLLRTACDVIAAQGFGHTRTADIAQAAGVSQALLFYHFETKEKLFAQAFAYAAERDLEALTKLEESGGSPLDRLRGLLKLYSPTGRSKSWALWIDAWAESMRNADLEEMSRRMDLRWRQALRAIIDEGAAAGVFTCADPDGATWRIVSLIDGLSTQMTVHKRVLPRARMAEFVRTATAGELGLSLDVLS</sequence>
<dbReference type="PANTHER" id="PTHR30055:SF200">
    <property type="entry name" value="HTH-TYPE TRANSCRIPTIONAL REPRESSOR BDCR"/>
    <property type="match status" value="1"/>
</dbReference>
<dbReference type="InterPro" id="IPR039538">
    <property type="entry name" value="BetI_C"/>
</dbReference>
<dbReference type="Pfam" id="PF00440">
    <property type="entry name" value="TetR_N"/>
    <property type="match status" value="1"/>
</dbReference>
<dbReference type="Gene3D" id="1.10.357.10">
    <property type="entry name" value="Tetracycline Repressor, domain 2"/>
    <property type="match status" value="1"/>
</dbReference>
<evidence type="ECO:0000313" key="8">
    <source>
        <dbReference type="Proteomes" id="UP000199111"/>
    </source>
</evidence>
<dbReference type="PRINTS" id="PR00455">
    <property type="entry name" value="HTHTETR"/>
</dbReference>
<organism evidence="7 8">
    <name type="scientific">Streptosporangium canum</name>
    <dbReference type="NCBI Taxonomy" id="324952"/>
    <lineage>
        <taxon>Bacteria</taxon>
        <taxon>Bacillati</taxon>
        <taxon>Actinomycetota</taxon>
        <taxon>Actinomycetes</taxon>
        <taxon>Streptosporangiales</taxon>
        <taxon>Streptosporangiaceae</taxon>
        <taxon>Streptosporangium</taxon>
    </lineage>
</organism>
<name>A0A1I3ZMN2_9ACTN</name>
<evidence type="ECO:0000259" key="6">
    <source>
        <dbReference type="PROSITE" id="PS50977"/>
    </source>
</evidence>
<dbReference type="Pfam" id="PF13977">
    <property type="entry name" value="TetR_C_6"/>
    <property type="match status" value="1"/>
</dbReference>
<dbReference type="RefSeq" id="WP_093890204.1">
    <property type="nucleotide sequence ID" value="NZ_FOQY01000025.1"/>
</dbReference>
<dbReference type="GO" id="GO:0000976">
    <property type="term" value="F:transcription cis-regulatory region binding"/>
    <property type="evidence" value="ECO:0007669"/>
    <property type="project" value="TreeGrafter"/>
</dbReference>
<dbReference type="GO" id="GO:0003700">
    <property type="term" value="F:DNA-binding transcription factor activity"/>
    <property type="evidence" value="ECO:0007669"/>
    <property type="project" value="TreeGrafter"/>
</dbReference>
<evidence type="ECO:0000256" key="2">
    <source>
        <dbReference type="ARBA" id="ARBA00023015"/>
    </source>
</evidence>
<keyword evidence="2" id="KW-0805">Transcription regulation</keyword>
<feature type="domain" description="HTH tetR-type" evidence="6">
    <location>
        <begin position="7"/>
        <end position="67"/>
    </location>
</feature>
<keyword evidence="1" id="KW-0678">Repressor</keyword>
<dbReference type="SUPFAM" id="SSF46689">
    <property type="entry name" value="Homeodomain-like"/>
    <property type="match status" value="1"/>
</dbReference>
<evidence type="ECO:0000256" key="3">
    <source>
        <dbReference type="ARBA" id="ARBA00023125"/>
    </source>
</evidence>
<evidence type="ECO:0000256" key="1">
    <source>
        <dbReference type="ARBA" id="ARBA00022491"/>
    </source>
</evidence>
<proteinExistence type="predicted"/>
<dbReference type="InterPro" id="IPR036271">
    <property type="entry name" value="Tet_transcr_reg_TetR-rel_C_sf"/>
</dbReference>
<evidence type="ECO:0000256" key="4">
    <source>
        <dbReference type="ARBA" id="ARBA00023163"/>
    </source>
</evidence>
<dbReference type="InterPro" id="IPR001647">
    <property type="entry name" value="HTH_TetR"/>
</dbReference>
<dbReference type="SUPFAM" id="SSF48498">
    <property type="entry name" value="Tetracyclin repressor-like, C-terminal domain"/>
    <property type="match status" value="1"/>
</dbReference>
<evidence type="ECO:0000256" key="5">
    <source>
        <dbReference type="PROSITE-ProRule" id="PRU00335"/>
    </source>
</evidence>
<dbReference type="EMBL" id="FOQY01000025">
    <property type="protein sequence ID" value="SFK45374.1"/>
    <property type="molecule type" value="Genomic_DNA"/>
</dbReference>